<proteinExistence type="predicted"/>
<evidence type="ECO:0000313" key="1">
    <source>
        <dbReference type="EMBL" id="PYG87981.1"/>
    </source>
</evidence>
<keyword evidence="2" id="KW-1185">Reference proteome</keyword>
<comment type="caution">
    <text evidence="1">The sequence shown here is derived from an EMBL/GenBank/DDBJ whole genome shotgun (WGS) entry which is preliminary data.</text>
</comment>
<protein>
    <recommendedName>
        <fullName evidence="3">DUF1573 domain-containing protein</fullName>
    </recommendedName>
</protein>
<evidence type="ECO:0000313" key="2">
    <source>
        <dbReference type="Proteomes" id="UP000248132"/>
    </source>
</evidence>
<organism evidence="1 2">
    <name type="scientific">Ruminiclostridium sufflavum DSM 19573</name>
    <dbReference type="NCBI Taxonomy" id="1121337"/>
    <lineage>
        <taxon>Bacteria</taxon>
        <taxon>Bacillati</taxon>
        <taxon>Bacillota</taxon>
        <taxon>Clostridia</taxon>
        <taxon>Eubacteriales</taxon>
        <taxon>Oscillospiraceae</taxon>
        <taxon>Ruminiclostridium</taxon>
    </lineage>
</organism>
<accession>A0A318Y771</accession>
<sequence length="131" mass="15089">MKDMLIDDFQYTAQELLIRNKSILDLITKYQDSNSRVNRAIIKAVTQCGCMTISAHKQEIPDDASLDEMKTSVESHIEGLLCENCRDAIERDIGRNVFYLASICNALDLNLYDIILKENDRIRMLGKYNLR</sequence>
<dbReference type="OrthoDB" id="2988649at2"/>
<reference evidence="1 2" key="1">
    <citation type="submission" date="2018-06" db="EMBL/GenBank/DDBJ databases">
        <title>Genomic Encyclopedia of Type Strains, Phase I: the one thousand microbial genomes (KMG-I) project.</title>
        <authorList>
            <person name="Kyrpides N."/>
        </authorList>
    </citation>
    <scope>NUCLEOTIDE SEQUENCE [LARGE SCALE GENOMIC DNA]</scope>
    <source>
        <strain evidence="1 2">DSM 19573</strain>
    </source>
</reference>
<dbReference type="RefSeq" id="WP_110461731.1">
    <property type="nucleotide sequence ID" value="NZ_QKMR01000008.1"/>
</dbReference>
<dbReference type="AlphaFoldDB" id="A0A318Y771"/>
<dbReference type="EMBL" id="QKMR01000008">
    <property type="protein sequence ID" value="PYG87981.1"/>
    <property type="molecule type" value="Genomic_DNA"/>
</dbReference>
<dbReference type="Proteomes" id="UP000248132">
    <property type="component" value="Unassembled WGS sequence"/>
</dbReference>
<name>A0A318Y771_9FIRM</name>
<evidence type="ECO:0008006" key="3">
    <source>
        <dbReference type="Google" id="ProtNLM"/>
    </source>
</evidence>
<gene>
    <name evidence="1" type="ORF">LY28_01691</name>
</gene>